<feature type="transmembrane region" description="Helical" evidence="6">
    <location>
        <begin position="99"/>
        <end position="119"/>
    </location>
</feature>
<feature type="region of interest" description="Disordered" evidence="5">
    <location>
        <begin position="596"/>
        <end position="657"/>
    </location>
</feature>
<organism evidence="8 9">
    <name type="scientific">Neodothiora populina</name>
    <dbReference type="NCBI Taxonomy" id="2781224"/>
    <lineage>
        <taxon>Eukaryota</taxon>
        <taxon>Fungi</taxon>
        <taxon>Dikarya</taxon>
        <taxon>Ascomycota</taxon>
        <taxon>Pezizomycotina</taxon>
        <taxon>Dothideomycetes</taxon>
        <taxon>Dothideomycetidae</taxon>
        <taxon>Dothideales</taxon>
        <taxon>Dothioraceae</taxon>
        <taxon>Neodothiora</taxon>
    </lineage>
</organism>
<feature type="transmembrane region" description="Helical" evidence="6">
    <location>
        <begin position="59"/>
        <end position="79"/>
    </location>
</feature>
<keyword evidence="2 6" id="KW-0812">Transmembrane</keyword>
<reference evidence="8 9" key="1">
    <citation type="submission" date="2024-07" db="EMBL/GenBank/DDBJ databases">
        <title>Draft sequence of the Neodothiora populina.</title>
        <authorList>
            <person name="Drown D.D."/>
            <person name="Schuette U.S."/>
            <person name="Buechlein A.B."/>
            <person name="Rusch D.R."/>
            <person name="Winton L.W."/>
            <person name="Adams G.A."/>
        </authorList>
    </citation>
    <scope>NUCLEOTIDE SEQUENCE [LARGE SCALE GENOMIC DNA]</scope>
    <source>
        <strain evidence="8 9">CPC 39397</strain>
    </source>
</reference>
<dbReference type="PROSITE" id="PS50850">
    <property type="entry name" value="MFS"/>
    <property type="match status" value="1"/>
</dbReference>
<protein>
    <recommendedName>
        <fullName evidence="7">Major facilitator superfamily (MFS) profile domain-containing protein</fullName>
    </recommendedName>
</protein>
<keyword evidence="3 6" id="KW-1133">Transmembrane helix</keyword>
<gene>
    <name evidence="8" type="ORF">AAFC00_005716</name>
</gene>
<dbReference type="InterPro" id="IPR011701">
    <property type="entry name" value="MFS"/>
</dbReference>
<dbReference type="RefSeq" id="XP_069197743.1">
    <property type="nucleotide sequence ID" value="XM_069345541.1"/>
</dbReference>
<feature type="transmembrane region" description="Helical" evidence="6">
    <location>
        <begin position="415"/>
        <end position="434"/>
    </location>
</feature>
<feature type="transmembrane region" description="Helical" evidence="6">
    <location>
        <begin position="131"/>
        <end position="149"/>
    </location>
</feature>
<feature type="domain" description="Major facilitator superfamily (MFS) profile" evidence="7">
    <location>
        <begin position="66"/>
        <end position="580"/>
    </location>
</feature>
<evidence type="ECO:0000259" key="7">
    <source>
        <dbReference type="PROSITE" id="PS50850"/>
    </source>
</evidence>
<keyword evidence="9" id="KW-1185">Reference proteome</keyword>
<evidence type="ECO:0000256" key="4">
    <source>
        <dbReference type="ARBA" id="ARBA00023136"/>
    </source>
</evidence>
<evidence type="ECO:0000313" key="9">
    <source>
        <dbReference type="Proteomes" id="UP001562354"/>
    </source>
</evidence>
<dbReference type="InterPro" id="IPR020846">
    <property type="entry name" value="MFS_dom"/>
</dbReference>
<dbReference type="GeneID" id="95979415"/>
<dbReference type="Gene3D" id="1.20.1250.20">
    <property type="entry name" value="MFS general substrate transporter like domains"/>
    <property type="match status" value="2"/>
</dbReference>
<dbReference type="SUPFAM" id="SSF103473">
    <property type="entry name" value="MFS general substrate transporter"/>
    <property type="match status" value="1"/>
</dbReference>
<evidence type="ECO:0000256" key="3">
    <source>
        <dbReference type="ARBA" id="ARBA00022989"/>
    </source>
</evidence>
<evidence type="ECO:0000256" key="6">
    <source>
        <dbReference type="SAM" id="Phobius"/>
    </source>
</evidence>
<feature type="transmembrane region" description="Helical" evidence="6">
    <location>
        <begin position="440"/>
        <end position="459"/>
    </location>
</feature>
<accession>A0ABR3P5R9</accession>
<feature type="compositionally biased region" description="Basic and acidic residues" evidence="5">
    <location>
        <begin position="17"/>
        <end position="32"/>
    </location>
</feature>
<feature type="transmembrane region" description="Helical" evidence="6">
    <location>
        <begin position="480"/>
        <end position="503"/>
    </location>
</feature>
<dbReference type="PANTHER" id="PTHR23501:SF87">
    <property type="entry name" value="SIDEROPHORE IRON TRANSPORTER 2"/>
    <property type="match status" value="1"/>
</dbReference>
<dbReference type="PANTHER" id="PTHR23501">
    <property type="entry name" value="MAJOR FACILITATOR SUPERFAMILY"/>
    <property type="match status" value="1"/>
</dbReference>
<dbReference type="Proteomes" id="UP001562354">
    <property type="component" value="Unassembled WGS sequence"/>
</dbReference>
<evidence type="ECO:0000256" key="1">
    <source>
        <dbReference type="ARBA" id="ARBA00004141"/>
    </source>
</evidence>
<feature type="transmembrane region" description="Helical" evidence="6">
    <location>
        <begin position="387"/>
        <end position="408"/>
    </location>
</feature>
<feature type="transmembrane region" description="Helical" evidence="6">
    <location>
        <begin position="225"/>
        <end position="245"/>
    </location>
</feature>
<comment type="caution">
    <text evidence="8">The sequence shown here is derived from an EMBL/GenBank/DDBJ whole genome shotgun (WGS) entry which is preliminary data.</text>
</comment>
<feature type="transmembrane region" description="Helical" evidence="6">
    <location>
        <begin position="558"/>
        <end position="576"/>
    </location>
</feature>
<feature type="transmembrane region" description="Helical" evidence="6">
    <location>
        <begin position="306"/>
        <end position="328"/>
    </location>
</feature>
<feature type="transmembrane region" description="Helical" evidence="6">
    <location>
        <begin position="279"/>
        <end position="300"/>
    </location>
</feature>
<evidence type="ECO:0000256" key="2">
    <source>
        <dbReference type="ARBA" id="ARBA00022692"/>
    </source>
</evidence>
<dbReference type="InterPro" id="IPR036259">
    <property type="entry name" value="MFS_trans_sf"/>
</dbReference>
<evidence type="ECO:0000256" key="5">
    <source>
        <dbReference type="SAM" id="MobiDB-lite"/>
    </source>
</evidence>
<evidence type="ECO:0000313" key="8">
    <source>
        <dbReference type="EMBL" id="KAL1301467.1"/>
    </source>
</evidence>
<keyword evidence="4 6" id="KW-0472">Membrane</keyword>
<proteinExistence type="predicted"/>
<comment type="subcellular location">
    <subcellularLocation>
        <location evidence="1">Membrane</location>
        <topology evidence="1">Multi-pass membrane protein</topology>
    </subcellularLocation>
</comment>
<feature type="transmembrane region" description="Helical" evidence="6">
    <location>
        <begin position="349"/>
        <end position="367"/>
    </location>
</feature>
<name>A0ABR3P5R9_9PEZI</name>
<dbReference type="EMBL" id="JBFMKM010000013">
    <property type="protein sequence ID" value="KAL1301467.1"/>
    <property type="molecule type" value="Genomic_DNA"/>
</dbReference>
<sequence length="657" mass="71495">MPGLRRLSSHGSTLRRQSREKLRRMSLDRDSVYDSESSESDVESHVSAQAGVKKLEATALLWSKWSLIFAYAGLYMMAYSTSLEGQVTSNLSVFATSAFDAHSLISTVMVVQGVVLSVVKPPMAKMADVWGRLEAFSLSVCLYTIGYIQQAAATSVKTYAAAQIFYASGQTGLQILQQIFIADTSDLLNRAIVSTIPDIPYLLNVWIGPPIADSILKNLGWRWGYGIWAIILPIAFMPLALSLTLNQRKAAARGLLPPSPFRGKSKWEVMKSLCIEMDFFGLLLLLAGVALILIPLTLAASTKGAWANPSVIAMLVVGGVCLIAFPLWEKSARLAPRAFFPPTLFRNRTVLAGMAYAFFYFMAYYLSVQPYFYSYLLVVQDRSVTDAGHITQTFTFAATVTSIIISFAIKYTKHYKYYVTAGSCIYLVGIILMLRYRTEGVAPAVLVGCQILVGMGGGLSHVPAQLGVQASASHSEVGAATAAFLTILEIGGAVGSAISGAIWSNKIPEKLQAYLPEASRHEAKKIFGSVKYASTQFPMGSPERIAINRAYQETMTSILMVAVLAALPLIPLSLMMKNYKLDEMDQQAKGTVIGSVNEGTESEREPFAGPSTQHRGYGSDEDTGAIAKGAPDSRPLDRFSWGTGTWKSHQSNENDKD</sequence>
<feature type="region of interest" description="Disordered" evidence="5">
    <location>
        <begin position="1"/>
        <end position="38"/>
    </location>
</feature>
<dbReference type="Pfam" id="PF07690">
    <property type="entry name" value="MFS_1"/>
    <property type="match status" value="1"/>
</dbReference>